<dbReference type="PANTHER" id="PTHR31649:SF1">
    <property type="entry name" value="FARNESOIC ACID O-METHYL TRANSFERASE DOMAIN-CONTAINING PROTEIN"/>
    <property type="match status" value="1"/>
</dbReference>
<feature type="non-terminal residue" evidence="1">
    <location>
        <position position="1"/>
    </location>
</feature>
<evidence type="ECO:0000313" key="2">
    <source>
        <dbReference type="Proteomes" id="UP000582182"/>
    </source>
</evidence>
<dbReference type="Pfam" id="PF11901">
    <property type="entry name" value="DM9"/>
    <property type="match status" value="1"/>
</dbReference>
<keyword evidence="2" id="KW-1185">Reference proteome</keyword>
<feature type="non-terminal residue" evidence="1">
    <location>
        <position position="141"/>
    </location>
</feature>
<dbReference type="OrthoDB" id="1925699at2759"/>
<protein>
    <submittedName>
        <fullName evidence="1">NATT3 protein</fullName>
    </submittedName>
</protein>
<organism evidence="1 2">
    <name type="scientific">Turnix velox</name>
    <name type="common">Little buttonquail</name>
    <dbReference type="NCBI Taxonomy" id="2529409"/>
    <lineage>
        <taxon>Eukaryota</taxon>
        <taxon>Metazoa</taxon>
        <taxon>Chordata</taxon>
        <taxon>Craniata</taxon>
        <taxon>Vertebrata</taxon>
        <taxon>Euteleostomi</taxon>
        <taxon>Archelosauria</taxon>
        <taxon>Archosauria</taxon>
        <taxon>Dinosauria</taxon>
        <taxon>Saurischia</taxon>
        <taxon>Theropoda</taxon>
        <taxon>Coelurosauria</taxon>
        <taxon>Aves</taxon>
        <taxon>Neognathae</taxon>
        <taxon>Neoaves</taxon>
        <taxon>Charadriiformes</taxon>
        <taxon>Turnicidae</taxon>
        <taxon>Turnix</taxon>
    </lineage>
</organism>
<dbReference type="AlphaFoldDB" id="A0A7L3L8S6"/>
<dbReference type="PANTHER" id="PTHR31649">
    <property type="entry name" value="AGAP009604-PA"/>
    <property type="match status" value="1"/>
</dbReference>
<gene>
    <name evidence="1" type="primary">Natt3</name>
    <name evidence="1" type="ORF">TURVEL_R10584</name>
</gene>
<dbReference type="Proteomes" id="UP000582182">
    <property type="component" value="Unassembled WGS sequence"/>
</dbReference>
<comment type="caution">
    <text evidence="1">The sequence shown here is derived from an EMBL/GenBank/DDBJ whole genome shotgun (WGS) entry which is preliminary data.</text>
</comment>
<reference evidence="1 2" key="1">
    <citation type="submission" date="2019-09" db="EMBL/GenBank/DDBJ databases">
        <title>Bird 10,000 Genomes (B10K) Project - Family phase.</title>
        <authorList>
            <person name="Zhang G."/>
        </authorList>
    </citation>
    <scope>NUCLEOTIDE SEQUENCE [LARGE SCALE GENOMIC DNA]</scope>
    <source>
        <strain evidence="1">B10K-DU-029-46</strain>
    </source>
</reference>
<proteinExistence type="predicted"/>
<sequence length="141" mass="15801">LELVCSSPDLGCNTGSYVPSRSPSCFFPYGGREWSTQNFSILVNLGSLEALSWVEASFGSIPVGAVRACPFHQVFVGRNHYGLGKFFEREKALFVVVDGEEIWFKWYQLLVVTKTSPNVTISNLSYNLSHRQEKMEEVLLG</sequence>
<dbReference type="EMBL" id="VZTY01007576">
    <property type="protein sequence ID" value="NXU49770.1"/>
    <property type="molecule type" value="Genomic_DNA"/>
</dbReference>
<name>A0A7L3L8S6_9CHAR</name>
<evidence type="ECO:0000313" key="1">
    <source>
        <dbReference type="EMBL" id="NXU49770.1"/>
    </source>
</evidence>
<accession>A0A7L3L8S6</accession>
<dbReference type="InterPro" id="IPR006616">
    <property type="entry name" value="DM9_repeat"/>
</dbReference>